<protein>
    <submittedName>
        <fullName evidence="2">Uncharacterized protein</fullName>
    </submittedName>
</protein>
<evidence type="ECO:0000256" key="1">
    <source>
        <dbReference type="SAM" id="MobiDB-lite"/>
    </source>
</evidence>
<name>A0A848FAS1_9BURK</name>
<dbReference type="PROSITE" id="PS51318">
    <property type="entry name" value="TAT"/>
    <property type="match status" value="1"/>
</dbReference>
<comment type="caution">
    <text evidence="2">The sequence shown here is derived from an EMBL/GenBank/DDBJ whole genome shotgun (WGS) entry which is preliminary data.</text>
</comment>
<evidence type="ECO:0000313" key="3">
    <source>
        <dbReference type="Proteomes" id="UP000574067"/>
    </source>
</evidence>
<dbReference type="InterPro" id="IPR006311">
    <property type="entry name" value="TAT_signal"/>
</dbReference>
<sequence length="63" mass="6451">MASPDTSRRNFVKRGAYVAPAILTLAAAPEFAKAGSRKDNPGKGKGPKDDPGNGKGGKGDKKP</sequence>
<dbReference type="EMBL" id="JABBFW010000011">
    <property type="protein sequence ID" value="NML16624.1"/>
    <property type="molecule type" value="Genomic_DNA"/>
</dbReference>
<keyword evidence="3" id="KW-1185">Reference proteome</keyword>
<accession>A0A848FAS1</accession>
<gene>
    <name evidence="2" type="ORF">HHL10_16700</name>
</gene>
<feature type="compositionally biased region" description="Basic and acidic residues" evidence="1">
    <location>
        <begin position="36"/>
        <end position="63"/>
    </location>
</feature>
<dbReference type="AlphaFoldDB" id="A0A848FAS1"/>
<reference evidence="2 3" key="1">
    <citation type="submission" date="2020-04" db="EMBL/GenBank/DDBJ databases">
        <title>Azohydromonas sp. isolated from soil.</title>
        <authorList>
            <person name="Dahal R.H."/>
        </authorList>
    </citation>
    <scope>NUCLEOTIDE SEQUENCE [LARGE SCALE GENOMIC DNA]</scope>
    <source>
        <strain evidence="2 3">G-1-1-14</strain>
    </source>
</reference>
<organism evidence="2 3">
    <name type="scientific">Azohydromonas caseinilytica</name>
    <dbReference type="NCBI Taxonomy" id="2728836"/>
    <lineage>
        <taxon>Bacteria</taxon>
        <taxon>Pseudomonadati</taxon>
        <taxon>Pseudomonadota</taxon>
        <taxon>Betaproteobacteria</taxon>
        <taxon>Burkholderiales</taxon>
        <taxon>Sphaerotilaceae</taxon>
        <taxon>Azohydromonas</taxon>
    </lineage>
</organism>
<dbReference type="RefSeq" id="WP_169161530.1">
    <property type="nucleotide sequence ID" value="NZ_JABBFW010000011.1"/>
</dbReference>
<evidence type="ECO:0000313" key="2">
    <source>
        <dbReference type="EMBL" id="NML16624.1"/>
    </source>
</evidence>
<feature type="region of interest" description="Disordered" evidence="1">
    <location>
        <begin position="29"/>
        <end position="63"/>
    </location>
</feature>
<proteinExistence type="predicted"/>
<dbReference type="Proteomes" id="UP000574067">
    <property type="component" value="Unassembled WGS sequence"/>
</dbReference>